<feature type="transmembrane region" description="Helical" evidence="1">
    <location>
        <begin position="30"/>
        <end position="52"/>
    </location>
</feature>
<dbReference type="Proteomes" id="UP000034607">
    <property type="component" value="Unassembled WGS sequence"/>
</dbReference>
<keyword evidence="1" id="KW-0812">Transmembrane</keyword>
<protein>
    <submittedName>
        <fullName evidence="2">Uncharacterized protein</fullName>
    </submittedName>
</protein>
<evidence type="ECO:0000313" key="2">
    <source>
        <dbReference type="EMBL" id="KKU55260.1"/>
    </source>
</evidence>
<feature type="transmembrane region" description="Helical" evidence="1">
    <location>
        <begin position="64"/>
        <end position="84"/>
    </location>
</feature>
<feature type="transmembrane region" description="Helical" evidence="1">
    <location>
        <begin position="234"/>
        <end position="254"/>
    </location>
</feature>
<evidence type="ECO:0000313" key="3">
    <source>
        <dbReference type="Proteomes" id="UP000034607"/>
    </source>
</evidence>
<gene>
    <name evidence="2" type="ORF">UX78_C0023G0012</name>
</gene>
<reference evidence="2 3" key="1">
    <citation type="journal article" date="2015" name="Nature">
        <title>rRNA introns, odd ribosomes, and small enigmatic genomes across a large radiation of phyla.</title>
        <authorList>
            <person name="Brown C.T."/>
            <person name="Hug L.A."/>
            <person name="Thomas B.C."/>
            <person name="Sharon I."/>
            <person name="Castelle C.J."/>
            <person name="Singh A."/>
            <person name="Wilkins M.J."/>
            <person name="Williams K.H."/>
            <person name="Banfield J.F."/>
        </authorList>
    </citation>
    <scope>NUCLEOTIDE SEQUENCE [LARGE SCALE GENOMIC DNA]</scope>
</reference>
<comment type="caution">
    <text evidence="2">The sequence shown here is derived from an EMBL/GenBank/DDBJ whole genome shotgun (WGS) entry which is preliminary data.</text>
</comment>
<dbReference type="EMBL" id="LCNM01000023">
    <property type="protein sequence ID" value="KKU55260.1"/>
    <property type="molecule type" value="Genomic_DNA"/>
</dbReference>
<dbReference type="InterPro" id="IPR010390">
    <property type="entry name" value="ABC-2_transporter-like"/>
</dbReference>
<dbReference type="Pfam" id="PF06182">
    <property type="entry name" value="ABC2_membrane_6"/>
    <property type="match status" value="1"/>
</dbReference>
<feature type="transmembrane region" description="Helical" evidence="1">
    <location>
        <begin position="206"/>
        <end position="228"/>
    </location>
</feature>
<organism evidence="2 3">
    <name type="scientific">Candidatus Amesbacteria bacterium GW2011_GWA2_47_11</name>
    <dbReference type="NCBI Taxonomy" id="1618357"/>
    <lineage>
        <taxon>Bacteria</taxon>
        <taxon>Candidatus Amesiibacteriota</taxon>
    </lineage>
</organism>
<sequence length="266" mass="30480">MFHQLIKYLRLFSHIQSAGISKEIHLRANFIVTLSGSLCFFYLHLISFRLIINRFHFPGWDTGQLWVLLFTFQIFTYLAFFLFWRGLNHTPRDIGTGGFDVILAKPASARFIAFFRNGSLHNLLSALLGAVYLSSTLIRFHLPVSFFGVVLYLTTLLLSLWIFHCLTVLFICLNFRHGFIPGTSSVVFEIQEIYKYPANIFTSSNLWLRLLILPLSLLTTLPASAILLKPLSPNLILTYVLLFLILTVWSHLAWTSSLRHYSSASS</sequence>
<evidence type="ECO:0000256" key="1">
    <source>
        <dbReference type="SAM" id="Phobius"/>
    </source>
</evidence>
<feature type="transmembrane region" description="Helical" evidence="1">
    <location>
        <begin position="146"/>
        <end position="173"/>
    </location>
</feature>
<keyword evidence="1" id="KW-1133">Transmembrane helix</keyword>
<dbReference type="PANTHER" id="PTHR36833">
    <property type="entry name" value="SLR0610 PROTEIN-RELATED"/>
    <property type="match status" value="1"/>
</dbReference>
<name>A0A0G1UC34_9BACT</name>
<proteinExistence type="predicted"/>
<keyword evidence="1" id="KW-0472">Membrane</keyword>
<accession>A0A0G1UC34</accession>
<dbReference type="PANTHER" id="PTHR36833:SF1">
    <property type="entry name" value="INTEGRAL MEMBRANE TRANSPORT PROTEIN"/>
    <property type="match status" value="1"/>
</dbReference>
<dbReference type="AlphaFoldDB" id="A0A0G1UC34"/>